<dbReference type="EMBL" id="JABCRI010000771">
    <property type="protein sequence ID" value="KAF8369440.1"/>
    <property type="molecule type" value="Genomic_DNA"/>
</dbReference>
<dbReference type="AlphaFoldDB" id="A0A834Y8Z4"/>
<evidence type="ECO:0000313" key="2">
    <source>
        <dbReference type="EMBL" id="KAF8369440.1"/>
    </source>
</evidence>
<accession>A0A834Y8Z4</accession>
<dbReference type="GO" id="GO:0008270">
    <property type="term" value="F:zinc ion binding"/>
    <property type="evidence" value="ECO:0007669"/>
    <property type="project" value="UniProtKB-UniRule"/>
</dbReference>
<dbReference type="OrthoDB" id="2402896at2759"/>
<name>A0A834Y8Z4_TETSI</name>
<gene>
    <name evidence="2" type="ORF">HHK36_032543</name>
</gene>
<comment type="caution">
    <text evidence="2">The sequence shown here is derived from an EMBL/GenBank/DDBJ whole genome shotgun (WGS) entry which is preliminary data.</text>
</comment>
<comment type="similarity">
    <text evidence="1">Belongs to the FHY3/FAR1 family.</text>
</comment>
<keyword evidence="1" id="KW-0862">Zinc</keyword>
<organism evidence="2 3">
    <name type="scientific">Tetracentron sinense</name>
    <name type="common">Spur-leaf</name>
    <dbReference type="NCBI Taxonomy" id="13715"/>
    <lineage>
        <taxon>Eukaryota</taxon>
        <taxon>Viridiplantae</taxon>
        <taxon>Streptophyta</taxon>
        <taxon>Embryophyta</taxon>
        <taxon>Tracheophyta</taxon>
        <taxon>Spermatophyta</taxon>
        <taxon>Magnoliopsida</taxon>
        <taxon>Trochodendrales</taxon>
        <taxon>Trochodendraceae</taxon>
        <taxon>Tetracentron</taxon>
    </lineage>
</organism>
<keyword evidence="3" id="KW-1185">Reference proteome</keyword>
<keyword evidence="1" id="KW-0863">Zinc-finger</keyword>
<reference evidence="2 3" key="1">
    <citation type="submission" date="2020-04" db="EMBL/GenBank/DDBJ databases">
        <title>Plant Genome Project.</title>
        <authorList>
            <person name="Zhang R.-G."/>
        </authorList>
    </citation>
    <scope>NUCLEOTIDE SEQUENCE [LARGE SCALE GENOMIC DNA]</scope>
    <source>
        <strain evidence="2">YNK0</strain>
        <tissue evidence="2">Leaf</tissue>
    </source>
</reference>
<protein>
    <recommendedName>
        <fullName evidence="1">Protein FAR1-RELATED SEQUENCE</fullName>
    </recommendedName>
</protein>
<keyword evidence="1" id="KW-0539">Nucleus</keyword>
<evidence type="ECO:0000313" key="3">
    <source>
        <dbReference type="Proteomes" id="UP000655225"/>
    </source>
</evidence>
<dbReference type="InterPro" id="IPR031052">
    <property type="entry name" value="FHY3/FAR1"/>
</dbReference>
<sequence>MHPTQRSEDINAYFDGYLRKAMPLCEFVRQYDRAFFKMREAENDEDFENNYRRPILQVGYLCRHILKIFACNDVQKLPPQYVLKRWTRDAKSGSVIDDIGEEIKADCHDPHIFLDGGNHSYISDASFLQVSSQACSIVGQHRAPPEAALSDLFSKNHAPFMVGRILHPGDLCFPIQNGFPITTFTKNGVPYAIGEEAVEEEVGSVFIGILAENTARTRWFGLPNYLVFQGGQGTLQDRKVTPCLHEISCSSRGK</sequence>
<dbReference type="PANTHER" id="PTHR31669:SF179">
    <property type="entry name" value="PROTEIN FAR1-RELATED SEQUENCE 5"/>
    <property type="match status" value="1"/>
</dbReference>
<dbReference type="PANTHER" id="PTHR31669">
    <property type="entry name" value="PROTEIN FAR1-RELATED SEQUENCE 10-RELATED"/>
    <property type="match status" value="1"/>
</dbReference>
<keyword evidence="1" id="KW-0479">Metal-binding</keyword>
<proteinExistence type="inferred from homology"/>
<evidence type="ECO:0000256" key="1">
    <source>
        <dbReference type="RuleBase" id="RU367018"/>
    </source>
</evidence>
<dbReference type="GO" id="GO:0006355">
    <property type="term" value="P:regulation of DNA-templated transcription"/>
    <property type="evidence" value="ECO:0007669"/>
    <property type="project" value="UniProtKB-UniRule"/>
</dbReference>
<comment type="subcellular location">
    <subcellularLocation>
        <location evidence="1">Nucleus</location>
    </subcellularLocation>
</comment>
<dbReference type="GO" id="GO:0005634">
    <property type="term" value="C:nucleus"/>
    <property type="evidence" value="ECO:0007669"/>
    <property type="project" value="UniProtKB-SubCell"/>
</dbReference>
<comment type="function">
    <text evidence="1">Putative transcription activator involved in regulating light control of development.</text>
</comment>
<dbReference type="Proteomes" id="UP000655225">
    <property type="component" value="Unassembled WGS sequence"/>
</dbReference>